<comment type="caution">
    <text evidence="3">The sequence shown here is derived from an EMBL/GenBank/DDBJ whole genome shotgun (WGS) entry which is preliminary data.</text>
</comment>
<gene>
    <name evidence="3" type="ORF">ACFONC_08760</name>
</gene>
<proteinExistence type="predicted"/>
<keyword evidence="2" id="KW-0812">Transmembrane</keyword>
<name>A0ABV7XK38_9GAMM</name>
<protein>
    <submittedName>
        <fullName evidence="3">Type II toxin-antitoxin system RelE/ParE family toxin</fullName>
    </submittedName>
</protein>
<keyword evidence="4" id="KW-1185">Reference proteome</keyword>
<evidence type="ECO:0000313" key="3">
    <source>
        <dbReference type="EMBL" id="MFC3716241.1"/>
    </source>
</evidence>
<feature type="compositionally biased region" description="Pro residues" evidence="1">
    <location>
        <begin position="71"/>
        <end position="82"/>
    </location>
</feature>
<organism evidence="3 4">
    <name type="scientific">Luteimonas soli</name>
    <dbReference type="NCBI Taxonomy" id="1648966"/>
    <lineage>
        <taxon>Bacteria</taxon>
        <taxon>Pseudomonadati</taxon>
        <taxon>Pseudomonadota</taxon>
        <taxon>Gammaproteobacteria</taxon>
        <taxon>Lysobacterales</taxon>
        <taxon>Lysobacteraceae</taxon>
        <taxon>Luteimonas</taxon>
    </lineage>
</organism>
<reference evidence="4" key="1">
    <citation type="journal article" date="2019" name="Int. J. Syst. Evol. Microbiol.">
        <title>The Global Catalogue of Microorganisms (GCM) 10K type strain sequencing project: providing services to taxonomists for standard genome sequencing and annotation.</title>
        <authorList>
            <consortium name="The Broad Institute Genomics Platform"/>
            <consortium name="The Broad Institute Genome Sequencing Center for Infectious Disease"/>
            <person name="Wu L."/>
            <person name="Ma J."/>
        </authorList>
    </citation>
    <scope>NUCLEOTIDE SEQUENCE [LARGE SCALE GENOMIC DNA]</scope>
    <source>
        <strain evidence="4">KCTC 42441</strain>
    </source>
</reference>
<feature type="transmembrane region" description="Helical" evidence="2">
    <location>
        <begin position="21"/>
        <end position="41"/>
    </location>
</feature>
<dbReference type="EMBL" id="JBHRYA010000007">
    <property type="protein sequence ID" value="MFC3716241.1"/>
    <property type="molecule type" value="Genomic_DNA"/>
</dbReference>
<evidence type="ECO:0000256" key="1">
    <source>
        <dbReference type="SAM" id="MobiDB-lite"/>
    </source>
</evidence>
<keyword evidence="2" id="KW-1133">Transmembrane helix</keyword>
<keyword evidence="2" id="KW-0472">Membrane</keyword>
<feature type="region of interest" description="Disordered" evidence="1">
    <location>
        <begin position="68"/>
        <end position="179"/>
    </location>
</feature>
<feature type="compositionally biased region" description="Pro residues" evidence="1">
    <location>
        <begin position="119"/>
        <end position="131"/>
    </location>
</feature>
<dbReference type="Proteomes" id="UP001595705">
    <property type="component" value="Unassembled WGS sequence"/>
</dbReference>
<evidence type="ECO:0000313" key="4">
    <source>
        <dbReference type="Proteomes" id="UP001595705"/>
    </source>
</evidence>
<dbReference type="RefSeq" id="WP_386743351.1">
    <property type="nucleotide sequence ID" value="NZ_JBHRYA010000007.1"/>
</dbReference>
<evidence type="ECO:0000256" key="2">
    <source>
        <dbReference type="SAM" id="Phobius"/>
    </source>
</evidence>
<accession>A0ABV7XK38</accession>
<sequence>MSNASRGAAPTAPDRTERTHAWIAALASALWHALLLLLLVLSPPITVTAPEAGGAAGSRLQVTYIDDALRPPSPAPVPNPRPEPPRERPAPARPASRVQATPVEQADDSPALQVVDIPATPPEPESPPSDVPEPAAQRPAHVWGQPPGMLPEDLAPANAGLARSPGTNRGRRNDTAASGTSLEVGGYQVYYDLLDETRLRAWHDEGMTELFLPLPGTQRLMVCPLETALHRESGACRLVEPDDPELAAIGDARDVITMHRVYRLGEVLWSGPGAYR</sequence>